<organism evidence="1 2">
    <name type="scientific">Xenorhabdus eapokensis</name>
    <dbReference type="NCBI Taxonomy" id="1873482"/>
    <lineage>
        <taxon>Bacteria</taxon>
        <taxon>Pseudomonadati</taxon>
        <taxon>Pseudomonadota</taxon>
        <taxon>Gammaproteobacteria</taxon>
        <taxon>Enterobacterales</taxon>
        <taxon>Morganellaceae</taxon>
        <taxon>Xenorhabdus</taxon>
    </lineage>
</organism>
<comment type="caution">
    <text evidence="1">The sequence shown here is derived from an EMBL/GenBank/DDBJ whole genome shotgun (WGS) entry which is preliminary data.</text>
</comment>
<reference evidence="1 2" key="1">
    <citation type="submission" date="2016-09" db="EMBL/GenBank/DDBJ databases">
        <title>Xenorhabdus thuongxuanensis sp. nov. and Xenorhabdus eapokensis sp. nov., isolated from Steinernema species.</title>
        <authorList>
            <person name="Kaempfer P."/>
            <person name="Tobias N.J."/>
            <person name="Phan Ke L."/>
            <person name="Bode H.B."/>
            <person name="Glaeser S.P."/>
        </authorList>
    </citation>
    <scope>NUCLEOTIDE SEQUENCE [LARGE SCALE GENOMIC DNA]</scope>
    <source>
        <strain evidence="1 2">DL20</strain>
    </source>
</reference>
<sequence>MSEENKINMDFLKGLEKNICPICGEKDCPYPRDRRGDKVIEEIMKAYTKGDTIGVKKLYLSKMIPLRKANFNRGSFGSNDEFYDKAQNSKPSMSSFGMLQHFFGKSGRELTLTEIGVHDKVRGLMRKPGAFGRPEGSIQSRFISQIQSGERVDFENRYNFGLEKKVPIYDPLWGIGGATVSGSLTNVSAEKVGDTYNVSGTINYKLYDKFTDPYDTFNWVKEDINVGGKPFDITGEWKENVTFQVNQQIFENRLMQLFKDKKP</sequence>
<proteinExistence type="predicted"/>
<evidence type="ECO:0000313" key="2">
    <source>
        <dbReference type="Proteomes" id="UP000186268"/>
    </source>
</evidence>
<accession>A0A1Q5TD28</accession>
<protein>
    <submittedName>
        <fullName evidence="1">Uncharacterized protein</fullName>
    </submittedName>
</protein>
<dbReference type="EMBL" id="MKGQ01000100">
    <property type="protein sequence ID" value="OKO98126.1"/>
    <property type="molecule type" value="Genomic_DNA"/>
</dbReference>
<evidence type="ECO:0000313" key="1">
    <source>
        <dbReference type="EMBL" id="OKO98126.1"/>
    </source>
</evidence>
<dbReference type="RefSeq" id="WP_074025362.1">
    <property type="nucleotide sequence ID" value="NZ_CAWNAG010000003.1"/>
</dbReference>
<dbReference type="AlphaFoldDB" id="A0A1Q5TD28"/>
<dbReference type="Proteomes" id="UP000186268">
    <property type="component" value="Unassembled WGS sequence"/>
</dbReference>
<dbReference type="OrthoDB" id="6442213at2"/>
<keyword evidence="2" id="KW-1185">Reference proteome</keyword>
<name>A0A1Q5TD28_9GAMM</name>
<gene>
    <name evidence="1" type="ORF">Xedl_03876</name>
</gene>